<evidence type="ECO:0000313" key="6">
    <source>
        <dbReference type="EMBL" id="QST81356.1"/>
    </source>
</evidence>
<dbReference type="RefSeq" id="WP_031019976.1">
    <property type="nucleotide sequence ID" value="NZ_CP048261.1"/>
</dbReference>
<organism evidence="6 7">
    <name type="scientific">Streptomyces rimosus subsp. rimosus (strain ATCC 10970 / DSM 40260 / JCM 4667 / NRRL 2234)</name>
    <dbReference type="NCBI Taxonomy" id="1265868"/>
    <lineage>
        <taxon>Bacteria</taxon>
        <taxon>Bacillati</taxon>
        <taxon>Actinomycetota</taxon>
        <taxon>Actinomycetes</taxon>
        <taxon>Kitasatosporales</taxon>
        <taxon>Streptomycetaceae</taxon>
        <taxon>Streptomyces</taxon>
    </lineage>
</organism>
<dbReference type="Pfam" id="PF01339">
    <property type="entry name" value="CheB_methylest"/>
    <property type="match status" value="1"/>
</dbReference>
<dbReference type="Gene3D" id="3.40.50.180">
    <property type="entry name" value="Methylesterase CheB, C-terminal domain"/>
    <property type="match status" value="1"/>
</dbReference>
<dbReference type="GO" id="GO:0005737">
    <property type="term" value="C:cytoplasm"/>
    <property type="evidence" value="ECO:0007669"/>
    <property type="project" value="InterPro"/>
</dbReference>
<dbReference type="AlphaFoldDB" id="A0A8A1UKS8"/>
<protein>
    <recommendedName>
        <fullName evidence="2">protein-glutamate methylesterase</fullName>
        <ecNumber evidence="2">3.1.1.61</ecNumber>
    </recommendedName>
</protein>
<reference evidence="6" key="1">
    <citation type="submission" date="2012-12" db="EMBL/GenBank/DDBJ databases">
        <authorList>
            <person name="Pethick F.E."/>
            <person name="MacFadyen A.C."/>
            <person name="Tang Z."/>
            <person name="Sangal V."/>
            <person name="Tze-Tze L."/>
            <person name="Chu J."/>
            <person name="Guo M."/>
            <person name="Kirby R."/>
            <person name="Hoskisson P.A."/>
            <person name="Herron P.R."/>
            <person name="Hunter I.S."/>
        </authorList>
    </citation>
    <scope>NUCLEOTIDE SEQUENCE</scope>
    <source>
        <strain evidence="6">ATCC 10970</strain>
    </source>
</reference>
<dbReference type="CDD" id="cd16433">
    <property type="entry name" value="CheB"/>
    <property type="match status" value="1"/>
</dbReference>
<gene>
    <name evidence="6" type="ORF">SRIM_015375</name>
</gene>
<evidence type="ECO:0000256" key="4">
    <source>
        <dbReference type="PROSITE-ProRule" id="PRU00050"/>
    </source>
</evidence>
<sequence length="200" mass="21289">MAPPQCIDESCAVVAIAASAGGVFALLELFGSFTSGPPVPTLVVQHLSPRHRTVLDTVLQRRTRVPVTLARDGERAVAGRVYLAPPDRHLLIEPDGTLRLADTARVNRVRPAADRLFTSLAEHYGQRAWVFVLSGTGRDGAQGAQAVKDRGGTVVVQDPDTAEYPGMPEATLKAGAVDHVLPLHAIETMLRSFAHPAPAP</sequence>
<evidence type="ECO:0000256" key="1">
    <source>
        <dbReference type="ARBA" id="ARBA00022801"/>
    </source>
</evidence>
<evidence type="ECO:0000313" key="7">
    <source>
        <dbReference type="Proteomes" id="UP000011074"/>
    </source>
</evidence>
<evidence type="ECO:0000256" key="2">
    <source>
        <dbReference type="ARBA" id="ARBA00039140"/>
    </source>
</evidence>
<proteinExistence type="predicted"/>
<feature type="active site" evidence="4">
    <location>
        <position position="139"/>
    </location>
</feature>
<feature type="domain" description="CheB-type methylesterase" evidence="5">
    <location>
        <begin position="7"/>
        <end position="197"/>
    </location>
</feature>
<dbReference type="PROSITE" id="PS50122">
    <property type="entry name" value="CHEB"/>
    <property type="match status" value="1"/>
</dbReference>
<feature type="active site" evidence="4">
    <location>
        <position position="46"/>
    </location>
</feature>
<dbReference type="GO" id="GO:0008984">
    <property type="term" value="F:protein-glutamate methylesterase activity"/>
    <property type="evidence" value="ECO:0007669"/>
    <property type="project" value="UniProtKB-EC"/>
</dbReference>
<dbReference type="InterPro" id="IPR035909">
    <property type="entry name" value="CheB_C"/>
</dbReference>
<dbReference type="GeneID" id="66855355"/>
<dbReference type="GO" id="GO:0006935">
    <property type="term" value="P:chemotaxis"/>
    <property type="evidence" value="ECO:0007669"/>
    <property type="project" value="UniProtKB-UniRule"/>
</dbReference>
<dbReference type="InterPro" id="IPR000673">
    <property type="entry name" value="Sig_transdc_resp-reg_Me-estase"/>
</dbReference>
<dbReference type="GO" id="GO:0000156">
    <property type="term" value="F:phosphorelay response regulator activity"/>
    <property type="evidence" value="ECO:0007669"/>
    <property type="project" value="InterPro"/>
</dbReference>
<keyword evidence="1 4" id="KW-0378">Hydrolase</keyword>
<dbReference type="PANTHER" id="PTHR42872">
    <property type="entry name" value="PROTEIN-GLUTAMATE METHYLESTERASE/PROTEIN-GLUTAMINE GLUTAMINASE"/>
    <property type="match status" value="1"/>
</dbReference>
<dbReference type="Proteomes" id="UP000011074">
    <property type="component" value="Chromosome"/>
</dbReference>
<accession>A0A8A1UKS8</accession>
<feature type="active site" evidence="4">
    <location>
        <position position="19"/>
    </location>
</feature>
<dbReference type="EMBL" id="CP048261">
    <property type="protein sequence ID" value="QST81356.1"/>
    <property type="molecule type" value="Genomic_DNA"/>
</dbReference>
<reference evidence="6" key="2">
    <citation type="submission" date="2020-01" db="EMBL/GenBank/DDBJ databases">
        <authorList>
            <person name="Algora L."/>
            <person name="Schniete J.K."/>
            <person name="MacFadyen A."/>
            <person name="Hoskisson P.A."/>
            <person name="Hunter I.S."/>
            <person name="Herron P.R."/>
        </authorList>
    </citation>
    <scope>NUCLEOTIDE SEQUENCE</scope>
    <source>
        <strain evidence="6">ATCC 10970</strain>
    </source>
</reference>
<dbReference type="EC" id="3.1.1.61" evidence="2"/>
<keyword evidence="4" id="KW-0145">Chemotaxis</keyword>
<evidence type="ECO:0000256" key="3">
    <source>
        <dbReference type="ARBA" id="ARBA00048267"/>
    </source>
</evidence>
<evidence type="ECO:0000259" key="5">
    <source>
        <dbReference type="PROSITE" id="PS50122"/>
    </source>
</evidence>
<dbReference type="SUPFAM" id="SSF52738">
    <property type="entry name" value="Methylesterase CheB, C-terminal domain"/>
    <property type="match status" value="1"/>
</dbReference>
<reference evidence="6" key="3">
    <citation type="journal article" date="2021" name="bioRxiv">
        <title>Bilateral symmetry of linear streptomycete chromosomes.</title>
        <authorList>
            <person name="Algora-Gallardo L."/>
            <person name="Schniete J.K."/>
            <person name="Mark D.R."/>
            <person name="Hunter I.S."/>
            <person name="Herron P.R."/>
        </authorList>
    </citation>
    <scope>NUCLEOTIDE SEQUENCE</scope>
    <source>
        <strain evidence="6">ATCC 10970</strain>
    </source>
</reference>
<dbReference type="PANTHER" id="PTHR42872:SF6">
    <property type="entry name" value="PROTEIN-GLUTAMATE METHYLESTERASE_PROTEIN-GLUTAMINE GLUTAMINASE"/>
    <property type="match status" value="1"/>
</dbReference>
<comment type="catalytic activity">
    <reaction evidence="3">
        <text>[protein]-L-glutamate 5-O-methyl ester + H2O = L-glutamyl-[protein] + methanol + H(+)</text>
        <dbReference type="Rhea" id="RHEA:23236"/>
        <dbReference type="Rhea" id="RHEA-COMP:10208"/>
        <dbReference type="Rhea" id="RHEA-COMP:10311"/>
        <dbReference type="ChEBI" id="CHEBI:15377"/>
        <dbReference type="ChEBI" id="CHEBI:15378"/>
        <dbReference type="ChEBI" id="CHEBI:17790"/>
        <dbReference type="ChEBI" id="CHEBI:29973"/>
        <dbReference type="ChEBI" id="CHEBI:82795"/>
        <dbReference type="EC" id="3.1.1.61"/>
    </reaction>
</comment>
<name>A0A8A1UKS8_STRR1</name>